<name>A0ACB8GLH4_PSICU</name>
<dbReference type="Proteomes" id="UP000664032">
    <property type="component" value="Unassembled WGS sequence"/>
</dbReference>
<comment type="caution">
    <text evidence="1">The sequence shown here is derived from an EMBL/GenBank/DDBJ whole genome shotgun (WGS) entry which is preliminary data.</text>
</comment>
<sequence length="92" mass="9702">MQNFRAFLPNVALILALLSSISSASPLAGTNAGSLSPRAPITPGVGKDDSLISEWEDQSSSPGQAEDGSTTDSILERSGTFYPQVWVVNHKI</sequence>
<reference evidence="1" key="1">
    <citation type="submission" date="2021-10" db="EMBL/GenBank/DDBJ databases">
        <title>Psilocybe cubensis genome.</title>
        <authorList>
            <person name="Mckernan K.J."/>
            <person name="Crawford S."/>
            <person name="Trippe A."/>
            <person name="Kane L.T."/>
            <person name="Mclaughlin S."/>
        </authorList>
    </citation>
    <scope>NUCLEOTIDE SEQUENCE</scope>
    <source>
        <strain evidence="1">MGC-MH-2018</strain>
    </source>
</reference>
<proteinExistence type="predicted"/>
<dbReference type="EMBL" id="JAFIQS020000010">
    <property type="protein sequence ID" value="KAH9476483.1"/>
    <property type="molecule type" value="Genomic_DNA"/>
</dbReference>
<evidence type="ECO:0000313" key="1">
    <source>
        <dbReference type="EMBL" id="KAH9476483.1"/>
    </source>
</evidence>
<evidence type="ECO:0000313" key="2">
    <source>
        <dbReference type="Proteomes" id="UP000664032"/>
    </source>
</evidence>
<protein>
    <submittedName>
        <fullName evidence="1">Uncharacterized protein</fullName>
    </submittedName>
</protein>
<gene>
    <name evidence="1" type="ORF">JR316_0010395</name>
</gene>
<keyword evidence="2" id="KW-1185">Reference proteome</keyword>
<organism evidence="1 2">
    <name type="scientific">Psilocybe cubensis</name>
    <name type="common">Psychedelic mushroom</name>
    <name type="synonym">Stropharia cubensis</name>
    <dbReference type="NCBI Taxonomy" id="181762"/>
    <lineage>
        <taxon>Eukaryota</taxon>
        <taxon>Fungi</taxon>
        <taxon>Dikarya</taxon>
        <taxon>Basidiomycota</taxon>
        <taxon>Agaricomycotina</taxon>
        <taxon>Agaricomycetes</taxon>
        <taxon>Agaricomycetidae</taxon>
        <taxon>Agaricales</taxon>
        <taxon>Agaricineae</taxon>
        <taxon>Strophariaceae</taxon>
        <taxon>Psilocybe</taxon>
    </lineage>
</organism>
<accession>A0ACB8GLH4</accession>